<proteinExistence type="inferred from homology"/>
<dbReference type="RefSeq" id="XP_017548525.1">
    <property type="nucleotide sequence ID" value="XM_017693036.1"/>
</dbReference>
<feature type="transmembrane region" description="Helical" evidence="6">
    <location>
        <begin position="77"/>
        <end position="100"/>
    </location>
</feature>
<protein>
    <recommendedName>
        <fullName evidence="9">Membrane-spanning 4-domains subfamily A member 4A-like</fullName>
    </recommendedName>
</protein>
<name>A0AAR2IGQ8_PYGNA</name>
<comment type="subcellular location">
    <subcellularLocation>
        <location evidence="1">Membrane</location>
        <topology evidence="1">Multi-pass membrane protein</topology>
    </subcellularLocation>
</comment>
<keyword evidence="3 6" id="KW-0812">Transmembrane</keyword>
<dbReference type="GeneID" id="108424800"/>
<sequence length="234" mass="25270">MSATAVPLSNARNGYTIVTQVISPPTSTQPGQMIYAVGPLRKFLKGKPKLFGTLQIMIGMLKFLLGFMMFFNAFSLTVIIGIAFWCALMYIITGSLAVSASTNIHRCVVTGALVMNVISAITATITITVVSLFLAFVFRPCYYGCPTSPNFVIGILLVISSIIQFIISIYISAFACKATCSDEPSVNITVAPNQAGCPDYPGEQYLMYAVNGATMNSPPMERPPPYNEIKDNSD</sequence>
<dbReference type="RefSeq" id="XP_037392292.1">
    <property type="nucleotide sequence ID" value="XM_037536395.1"/>
</dbReference>
<keyword evidence="5 6" id="KW-0472">Membrane</keyword>
<accession>A0AAR2IGQ8</accession>
<dbReference type="AlphaFoldDB" id="A0AAR2IGQ8"/>
<dbReference type="PANTHER" id="PTHR23320:SF128">
    <property type="entry name" value="MEMBRANE-SPANNING 4-DOMAINS SUBFAMILY A MEMBER 4A"/>
    <property type="match status" value="1"/>
</dbReference>
<dbReference type="GO" id="GO:0016020">
    <property type="term" value="C:membrane"/>
    <property type="evidence" value="ECO:0007669"/>
    <property type="project" value="UniProtKB-SubCell"/>
</dbReference>
<dbReference type="PANTHER" id="PTHR23320">
    <property type="entry name" value="MEMBRANE-SPANNING 4-DOMAINS SUBFAMILY A MS4A -RELATED"/>
    <property type="match status" value="1"/>
</dbReference>
<evidence type="ECO:0000256" key="2">
    <source>
        <dbReference type="ARBA" id="ARBA00009565"/>
    </source>
</evidence>
<evidence type="ECO:0008006" key="9">
    <source>
        <dbReference type="Google" id="ProtNLM"/>
    </source>
</evidence>
<reference evidence="7" key="2">
    <citation type="submission" date="2025-08" db="UniProtKB">
        <authorList>
            <consortium name="Ensembl"/>
        </authorList>
    </citation>
    <scope>IDENTIFICATION</scope>
</reference>
<reference evidence="7" key="3">
    <citation type="submission" date="2025-09" db="UniProtKB">
        <authorList>
            <consortium name="Ensembl"/>
        </authorList>
    </citation>
    <scope>IDENTIFICATION</scope>
</reference>
<feature type="transmembrane region" description="Helical" evidence="6">
    <location>
        <begin position="50"/>
        <end position="71"/>
    </location>
</feature>
<dbReference type="Proteomes" id="UP001501920">
    <property type="component" value="Chromosome 30"/>
</dbReference>
<comment type="similarity">
    <text evidence="2">Belongs to the MS4A family.</text>
</comment>
<dbReference type="InterPro" id="IPR030417">
    <property type="entry name" value="MS4A"/>
</dbReference>
<reference evidence="7 8" key="1">
    <citation type="submission" date="2020-10" db="EMBL/GenBank/DDBJ databases">
        <title>Pygocentrus nattereri (red-bellied piranha) genome, fPygNat1, primary haplotype.</title>
        <authorList>
            <person name="Myers G."/>
            <person name="Meyer A."/>
            <person name="Karagic N."/>
            <person name="Pippel M."/>
            <person name="Winkler S."/>
            <person name="Tracey A."/>
            <person name="Wood J."/>
            <person name="Formenti G."/>
            <person name="Howe K."/>
            <person name="Fedrigo O."/>
            <person name="Jarvis E.D."/>
        </authorList>
    </citation>
    <scope>NUCLEOTIDE SEQUENCE [LARGE SCALE GENOMIC DNA]</scope>
</reference>
<evidence type="ECO:0000256" key="3">
    <source>
        <dbReference type="ARBA" id="ARBA00022692"/>
    </source>
</evidence>
<evidence type="ECO:0000256" key="6">
    <source>
        <dbReference type="SAM" id="Phobius"/>
    </source>
</evidence>
<evidence type="ECO:0000256" key="4">
    <source>
        <dbReference type="ARBA" id="ARBA00022989"/>
    </source>
</evidence>
<evidence type="ECO:0000313" key="7">
    <source>
        <dbReference type="Ensembl" id="ENSPNAP00000038168.1"/>
    </source>
</evidence>
<dbReference type="InterPro" id="IPR007237">
    <property type="entry name" value="CD20-like"/>
</dbReference>
<dbReference type="Pfam" id="PF04103">
    <property type="entry name" value="CD20"/>
    <property type="match status" value="1"/>
</dbReference>
<dbReference type="GeneTree" id="ENSGT00940000163727"/>
<keyword evidence="8" id="KW-1185">Reference proteome</keyword>
<evidence type="ECO:0000256" key="1">
    <source>
        <dbReference type="ARBA" id="ARBA00004141"/>
    </source>
</evidence>
<feature type="transmembrane region" description="Helical" evidence="6">
    <location>
        <begin position="112"/>
        <end position="138"/>
    </location>
</feature>
<evidence type="ECO:0000313" key="8">
    <source>
        <dbReference type="Proteomes" id="UP001501920"/>
    </source>
</evidence>
<evidence type="ECO:0000256" key="5">
    <source>
        <dbReference type="ARBA" id="ARBA00023136"/>
    </source>
</evidence>
<keyword evidence="4 6" id="KW-1133">Transmembrane helix</keyword>
<dbReference type="Ensembl" id="ENSPNAT00000047009.1">
    <property type="protein sequence ID" value="ENSPNAP00000038168.1"/>
    <property type="gene ID" value="ENSPNAG00000031628.1"/>
</dbReference>
<organism evidence="7 8">
    <name type="scientific">Pygocentrus nattereri</name>
    <name type="common">Red-bellied piranha</name>
    <dbReference type="NCBI Taxonomy" id="42514"/>
    <lineage>
        <taxon>Eukaryota</taxon>
        <taxon>Metazoa</taxon>
        <taxon>Chordata</taxon>
        <taxon>Craniata</taxon>
        <taxon>Vertebrata</taxon>
        <taxon>Euteleostomi</taxon>
        <taxon>Actinopterygii</taxon>
        <taxon>Neopterygii</taxon>
        <taxon>Teleostei</taxon>
        <taxon>Ostariophysi</taxon>
        <taxon>Characiformes</taxon>
        <taxon>Characoidei</taxon>
        <taxon>Pygocentrus</taxon>
    </lineage>
</organism>
<feature type="transmembrane region" description="Helical" evidence="6">
    <location>
        <begin position="150"/>
        <end position="171"/>
    </location>
</feature>